<protein>
    <submittedName>
        <fullName evidence="1">Uncharacterized protein</fullName>
    </submittedName>
</protein>
<evidence type="ECO:0000313" key="2">
    <source>
        <dbReference type="Proteomes" id="UP000230423"/>
    </source>
</evidence>
<accession>A0A2G9U3Q9</accession>
<name>A0A2G9U3Q9_TELCI</name>
<organism evidence="1 2">
    <name type="scientific">Teladorsagia circumcincta</name>
    <name type="common">Brown stomach worm</name>
    <name type="synonym">Ostertagia circumcincta</name>
    <dbReference type="NCBI Taxonomy" id="45464"/>
    <lineage>
        <taxon>Eukaryota</taxon>
        <taxon>Metazoa</taxon>
        <taxon>Ecdysozoa</taxon>
        <taxon>Nematoda</taxon>
        <taxon>Chromadorea</taxon>
        <taxon>Rhabditida</taxon>
        <taxon>Rhabditina</taxon>
        <taxon>Rhabditomorpha</taxon>
        <taxon>Strongyloidea</taxon>
        <taxon>Trichostrongylidae</taxon>
        <taxon>Teladorsagia</taxon>
    </lineage>
</organism>
<keyword evidence="2" id="KW-1185">Reference proteome</keyword>
<dbReference type="Proteomes" id="UP000230423">
    <property type="component" value="Unassembled WGS sequence"/>
</dbReference>
<reference evidence="1 2" key="1">
    <citation type="submission" date="2015-09" db="EMBL/GenBank/DDBJ databases">
        <title>Draft genome of the parasitic nematode Teladorsagia circumcincta isolate WARC Sus (inbred).</title>
        <authorList>
            <person name="Mitreva M."/>
        </authorList>
    </citation>
    <scope>NUCLEOTIDE SEQUENCE [LARGE SCALE GENOMIC DNA]</scope>
    <source>
        <strain evidence="1 2">S</strain>
    </source>
</reference>
<dbReference type="AlphaFoldDB" id="A0A2G9U3Q9"/>
<evidence type="ECO:0000313" key="1">
    <source>
        <dbReference type="EMBL" id="PIO64788.1"/>
    </source>
</evidence>
<gene>
    <name evidence="1" type="ORF">TELCIR_13570</name>
</gene>
<dbReference type="EMBL" id="KZ349573">
    <property type="protein sequence ID" value="PIO64788.1"/>
    <property type="molecule type" value="Genomic_DNA"/>
</dbReference>
<sequence>MLMSAVALQLYFGEIIAHMRLALFCETATIDKVIMLSTIGLFYFGYWELRHLFKIPEPAATIIYDTVSMLYFNAEFAPYLVLNKDGEDAGEKLLKYSKGMHLHIFATYFIGAVQASSNGIDAVTGPYHNSITSDGSSPIYVDDLNSNSSYYGDVETSLLMLEELTVNSALGWTLVHL</sequence>
<dbReference type="OrthoDB" id="5903564at2759"/>
<proteinExistence type="predicted"/>